<evidence type="ECO:0000313" key="1">
    <source>
        <dbReference type="EMBL" id="OLR92273.1"/>
    </source>
</evidence>
<comment type="caution">
    <text evidence="1">The sequence shown here is derived from an EMBL/GenBank/DDBJ whole genome shotgun (WGS) entry which is preliminary data.</text>
</comment>
<dbReference type="AlphaFoldDB" id="A0A1Q9LJU2"/>
<accession>A0A1Q9LJU2</accession>
<dbReference type="Proteomes" id="UP000186040">
    <property type="component" value="Unassembled WGS sequence"/>
</dbReference>
<keyword evidence="2" id="KW-1185">Reference proteome</keyword>
<evidence type="ECO:0000313" key="2">
    <source>
        <dbReference type="Proteomes" id="UP000186040"/>
    </source>
</evidence>
<proteinExistence type="predicted"/>
<name>A0A1Q9LJU2_9PSEU</name>
<dbReference type="CDD" id="cd00093">
    <property type="entry name" value="HTH_XRE"/>
    <property type="match status" value="1"/>
</dbReference>
<dbReference type="STRING" id="1193682.BJP25_23455"/>
<dbReference type="RefSeq" id="WP_075976164.1">
    <property type="nucleotide sequence ID" value="NZ_MKQR01000017.1"/>
</dbReference>
<dbReference type="EMBL" id="MKQR01000017">
    <property type="protein sequence ID" value="OLR92273.1"/>
    <property type="molecule type" value="Genomic_DNA"/>
</dbReference>
<dbReference type="InterPro" id="IPR001387">
    <property type="entry name" value="Cro/C1-type_HTH"/>
</dbReference>
<dbReference type="OrthoDB" id="3690688at2"/>
<protein>
    <submittedName>
        <fullName evidence="1">Uncharacterized protein</fullName>
    </submittedName>
</protein>
<gene>
    <name evidence="1" type="ORF">BJP25_23455</name>
</gene>
<reference evidence="1 2" key="1">
    <citation type="submission" date="2016-10" db="EMBL/GenBank/DDBJ databases">
        <title>The Draft Genome Sequence of Actinokineospora bangkokensis 44EHWT reveals the biosynthetic pathway of antifungal compounds Thailandins with unusual extender unit butylmalonyl-CoA.</title>
        <authorList>
            <person name="Greule A."/>
            <person name="Intra B."/>
            <person name="Flemming S."/>
            <person name="Rommel M.G."/>
            <person name="Panbangred W."/>
            <person name="Bechthold A."/>
        </authorList>
    </citation>
    <scope>NUCLEOTIDE SEQUENCE [LARGE SCALE GENOMIC DNA]</scope>
    <source>
        <strain evidence="1 2">44EHW</strain>
    </source>
</reference>
<organism evidence="1 2">
    <name type="scientific">Actinokineospora bangkokensis</name>
    <dbReference type="NCBI Taxonomy" id="1193682"/>
    <lineage>
        <taxon>Bacteria</taxon>
        <taxon>Bacillati</taxon>
        <taxon>Actinomycetota</taxon>
        <taxon>Actinomycetes</taxon>
        <taxon>Pseudonocardiales</taxon>
        <taxon>Pseudonocardiaceae</taxon>
        <taxon>Actinokineospora</taxon>
    </lineage>
</organism>
<sequence>MTRSPAPRGEVVGAQGFSETLRAAITRRDLTLQRLRSRLADRGVDISLATLSYWQQGRSRPERDKSLRALRELELILDLPRDTLFDLLEPPRPRGRTPASAGVTGSQLYGADSPFQRVLGGSFDDFNAGVVALNVASTCTLDADGCLRRVEITQVLRAVADGQDRFLVAHGVDEGEVMPSDLVVRDGTLLDLVADHANGYLAAEIHLGRTLARNETAVVEYATELGPSPAPARLHEHRFRTPVHGFLQRVRFHEARLPVRCHSYFRDAVPAPPTRKRRLVPDGSHVVHAFQAKCGPGVHGIAWQWG</sequence>